<accession>A0A7X5BQG0</accession>
<proteinExistence type="predicted"/>
<evidence type="ECO:0000313" key="1">
    <source>
        <dbReference type="EMBL" id="NBC39750.1"/>
    </source>
</evidence>
<name>A0A7X5BQG0_9BACT</name>
<evidence type="ECO:0000313" key="2">
    <source>
        <dbReference type="Proteomes" id="UP000537825"/>
    </source>
</evidence>
<sequence length="407" mass="44764">MSREEMTPGGDSAGARHFRPRRVLVVFVDALGPSQLETFEGLRGLPHRGRLRGILGYSCGALPTILTGAPPERHGRMCLFAHAEREDEGVLSPLRWLGLLPRQVHERGMLRRAAARVLKRTEGLTGYVDLYRVPPELFRWLDLPEREDLFNAERIGGVETFLTKARRAGLRVFAAPWQMPEEERWAHTCAVLRASKPDLAFAYATALDGALHRTGNGSQDALATARRLTERIEQTVDAMRAGGGDVTTVMVGDHGMADIHEVVDPKRMLGELLGTRLFVDSTMLRVWGDERTREKARERMVAHGLPGRWLDTEALVERQAPVRGAPYGQALFVLREGALFAPSFVGGNVRGMHGYDVDSPSAYAAIASDAPLPRDRGALMDVAGWVCAMLGLEGETNPDGRPPWAAA</sequence>
<dbReference type="Pfam" id="PF01663">
    <property type="entry name" value="Phosphodiest"/>
    <property type="match status" value="1"/>
</dbReference>
<dbReference type="SUPFAM" id="SSF53649">
    <property type="entry name" value="Alkaline phosphatase-like"/>
    <property type="match status" value="1"/>
</dbReference>
<organism evidence="1 2">
    <name type="scientific">Corallococcus exiguus</name>
    <dbReference type="NCBI Taxonomy" id="83462"/>
    <lineage>
        <taxon>Bacteria</taxon>
        <taxon>Pseudomonadati</taxon>
        <taxon>Myxococcota</taxon>
        <taxon>Myxococcia</taxon>
        <taxon>Myxococcales</taxon>
        <taxon>Cystobacterineae</taxon>
        <taxon>Myxococcaceae</taxon>
        <taxon>Corallococcus</taxon>
    </lineage>
</organism>
<dbReference type="RefSeq" id="WP_139916120.1">
    <property type="nucleotide sequence ID" value="NZ_CBCSLE010000005.1"/>
</dbReference>
<dbReference type="EMBL" id="JAAAPK010000002">
    <property type="protein sequence ID" value="NBC39750.1"/>
    <property type="molecule type" value="Genomic_DNA"/>
</dbReference>
<protein>
    <recommendedName>
        <fullName evidence="3">Alkaline phosphatase family protein</fullName>
    </recommendedName>
</protein>
<dbReference type="AlphaFoldDB" id="A0A7X5BQG0"/>
<dbReference type="InterPro" id="IPR017850">
    <property type="entry name" value="Alkaline_phosphatase_core_sf"/>
</dbReference>
<keyword evidence="2" id="KW-1185">Reference proteome</keyword>
<comment type="caution">
    <text evidence="1">The sequence shown here is derived from an EMBL/GenBank/DDBJ whole genome shotgun (WGS) entry which is preliminary data.</text>
</comment>
<dbReference type="InterPro" id="IPR002591">
    <property type="entry name" value="Phosphodiest/P_Trfase"/>
</dbReference>
<reference evidence="1 2" key="1">
    <citation type="submission" date="2020-01" db="EMBL/GenBank/DDBJ databases">
        <title>The draft genome sequence of Corallococcus exiguus DSM 14696.</title>
        <authorList>
            <person name="Zhang X."/>
            <person name="Zhu H."/>
        </authorList>
    </citation>
    <scope>NUCLEOTIDE SEQUENCE [LARGE SCALE GENOMIC DNA]</scope>
    <source>
        <strain evidence="1 2">DSM 14696</strain>
    </source>
</reference>
<dbReference type="Proteomes" id="UP000537825">
    <property type="component" value="Unassembled WGS sequence"/>
</dbReference>
<gene>
    <name evidence="1" type="ORF">GTZ93_07870</name>
</gene>
<evidence type="ECO:0008006" key="3">
    <source>
        <dbReference type="Google" id="ProtNLM"/>
    </source>
</evidence>
<dbReference type="Gene3D" id="3.40.720.10">
    <property type="entry name" value="Alkaline Phosphatase, subunit A"/>
    <property type="match status" value="1"/>
</dbReference>